<protein>
    <submittedName>
        <fullName evidence="1">Uncharacterized protein</fullName>
    </submittedName>
</protein>
<dbReference type="EMBL" id="FNCC01000025">
    <property type="protein sequence ID" value="SDH51435.1"/>
    <property type="molecule type" value="Genomic_DNA"/>
</dbReference>
<proteinExistence type="predicted"/>
<name>A0A1G8D106_9PSEU</name>
<gene>
    <name evidence="1" type="ORF">SAMN05216553_12565</name>
</gene>
<evidence type="ECO:0000313" key="1">
    <source>
        <dbReference type="EMBL" id="SDH51435.1"/>
    </source>
</evidence>
<dbReference type="Proteomes" id="UP000199623">
    <property type="component" value="Unassembled WGS sequence"/>
</dbReference>
<dbReference type="RefSeq" id="WP_090059922.1">
    <property type="nucleotide sequence ID" value="NZ_FNCC01000025.1"/>
</dbReference>
<dbReference type="STRING" id="200378.SAMN05216553_12565"/>
<evidence type="ECO:0000313" key="2">
    <source>
        <dbReference type="Proteomes" id="UP000199623"/>
    </source>
</evidence>
<keyword evidence="2" id="KW-1185">Reference proteome</keyword>
<accession>A0A1G8D106</accession>
<sequence length="62" mass="6489">MGLSGADLLTAAARAASRNGLYVVSMYLEKAAVDHQRKGCPSSDVAPCAYEIEASRVLLSGF</sequence>
<dbReference type="AlphaFoldDB" id="A0A1G8D106"/>
<organism evidence="1 2">
    <name type="scientific">Lentzea fradiae</name>
    <dbReference type="NCBI Taxonomy" id="200378"/>
    <lineage>
        <taxon>Bacteria</taxon>
        <taxon>Bacillati</taxon>
        <taxon>Actinomycetota</taxon>
        <taxon>Actinomycetes</taxon>
        <taxon>Pseudonocardiales</taxon>
        <taxon>Pseudonocardiaceae</taxon>
        <taxon>Lentzea</taxon>
    </lineage>
</organism>
<dbReference type="OrthoDB" id="3696960at2"/>
<reference evidence="2" key="1">
    <citation type="submission" date="2016-10" db="EMBL/GenBank/DDBJ databases">
        <authorList>
            <person name="Varghese N."/>
            <person name="Submissions S."/>
        </authorList>
    </citation>
    <scope>NUCLEOTIDE SEQUENCE [LARGE SCALE GENOMIC DNA]</scope>
    <source>
        <strain evidence="2">CGMCC 4.3506</strain>
    </source>
</reference>